<feature type="transmembrane region" description="Helical" evidence="6">
    <location>
        <begin position="58"/>
        <end position="81"/>
    </location>
</feature>
<feature type="transmembrane region" description="Helical" evidence="6">
    <location>
        <begin position="185"/>
        <end position="209"/>
    </location>
</feature>
<dbReference type="EMBL" id="WBOF01000001">
    <property type="protein sequence ID" value="MQS11770.1"/>
    <property type="molecule type" value="Genomic_DNA"/>
</dbReference>
<dbReference type="InterPro" id="IPR001851">
    <property type="entry name" value="ABC_transp_permease"/>
</dbReference>
<feature type="transmembrane region" description="Helical" evidence="6">
    <location>
        <begin position="317"/>
        <end position="338"/>
    </location>
</feature>
<dbReference type="OrthoDB" id="9814461at2"/>
<feature type="transmembrane region" description="Helical" evidence="6">
    <location>
        <begin position="466"/>
        <end position="484"/>
    </location>
</feature>
<evidence type="ECO:0000256" key="2">
    <source>
        <dbReference type="ARBA" id="ARBA00022475"/>
    </source>
</evidence>
<evidence type="ECO:0000256" key="1">
    <source>
        <dbReference type="ARBA" id="ARBA00004651"/>
    </source>
</evidence>
<dbReference type="CDD" id="cd06581">
    <property type="entry name" value="TM_PBP1_LivM_like"/>
    <property type="match status" value="1"/>
</dbReference>
<organism evidence="7 8">
    <name type="scientific">Streptomyces kaniharaensis</name>
    <dbReference type="NCBI Taxonomy" id="212423"/>
    <lineage>
        <taxon>Bacteria</taxon>
        <taxon>Bacillati</taxon>
        <taxon>Actinomycetota</taxon>
        <taxon>Actinomycetes</taxon>
        <taxon>Kitasatosporales</taxon>
        <taxon>Streptomycetaceae</taxon>
        <taxon>Streptomyces</taxon>
    </lineage>
</organism>
<keyword evidence="8" id="KW-1185">Reference proteome</keyword>
<evidence type="ECO:0000256" key="6">
    <source>
        <dbReference type="SAM" id="Phobius"/>
    </source>
</evidence>
<keyword evidence="4 6" id="KW-1133">Transmembrane helix</keyword>
<feature type="transmembrane region" description="Helical" evidence="6">
    <location>
        <begin position="345"/>
        <end position="365"/>
    </location>
</feature>
<feature type="transmembrane region" description="Helical" evidence="6">
    <location>
        <begin position="262"/>
        <end position="281"/>
    </location>
</feature>
<feature type="transmembrane region" description="Helical" evidence="6">
    <location>
        <begin position="555"/>
        <end position="582"/>
    </location>
</feature>
<dbReference type="AlphaFoldDB" id="A0A6N7KJT9"/>
<evidence type="ECO:0000256" key="4">
    <source>
        <dbReference type="ARBA" id="ARBA00022989"/>
    </source>
</evidence>
<gene>
    <name evidence="7" type="ORF">F7Q99_05560</name>
</gene>
<dbReference type="InterPro" id="IPR043428">
    <property type="entry name" value="LivM-like"/>
</dbReference>
<evidence type="ECO:0000256" key="5">
    <source>
        <dbReference type="ARBA" id="ARBA00023136"/>
    </source>
</evidence>
<feature type="transmembrane region" description="Helical" evidence="6">
    <location>
        <begin position="371"/>
        <end position="390"/>
    </location>
</feature>
<feature type="transmembrane region" description="Helical" evidence="6">
    <location>
        <begin position="125"/>
        <end position="143"/>
    </location>
</feature>
<reference evidence="7 8" key="1">
    <citation type="submission" date="2019-09" db="EMBL/GenBank/DDBJ databases">
        <title>Genome Sequences of Streptomyces kaniharaensis ATCC 21070.</title>
        <authorList>
            <person name="Zhu W."/>
            <person name="De Crecy-Lagard V."/>
            <person name="Richards N.G."/>
        </authorList>
    </citation>
    <scope>NUCLEOTIDE SEQUENCE [LARGE SCALE GENOMIC DNA]</scope>
    <source>
        <strain evidence="7 8">SF-557</strain>
    </source>
</reference>
<feature type="transmembrane region" description="Helical" evidence="6">
    <location>
        <begin position="515"/>
        <end position="535"/>
    </location>
</feature>
<evidence type="ECO:0000256" key="3">
    <source>
        <dbReference type="ARBA" id="ARBA00022692"/>
    </source>
</evidence>
<feature type="transmembrane region" description="Helical" evidence="6">
    <location>
        <begin position="155"/>
        <end position="173"/>
    </location>
</feature>
<keyword evidence="3 6" id="KW-0812">Transmembrane</keyword>
<dbReference type="Pfam" id="PF02653">
    <property type="entry name" value="BPD_transp_2"/>
    <property type="match status" value="1"/>
</dbReference>
<accession>A0A6N7KJT9</accession>
<evidence type="ECO:0000313" key="8">
    <source>
        <dbReference type="Proteomes" id="UP000450000"/>
    </source>
</evidence>
<dbReference type="PANTHER" id="PTHR30482">
    <property type="entry name" value="HIGH-AFFINITY BRANCHED-CHAIN AMINO ACID TRANSPORT SYSTEM PERMEASE"/>
    <property type="match status" value="1"/>
</dbReference>
<feature type="transmembrane region" description="Helical" evidence="6">
    <location>
        <begin position="93"/>
        <end position="113"/>
    </location>
</feature>
<protein>
    <submittedName>
        <fullName evidence="7">Branched-chain amino acid ABC transporter permease</fullName>
    </submittedName>
</protein>
<keyword evidence="5 6" id="KW-0472">Membrane</keyword>
<name>A0A6N7KJT9_9ACTN</name>
<keyword evidence="2" id="KW-1003">Cell membrane</keyword>
<dbReference type="Proteomes" id="UP000450000">
    <property type="component" value="Unassembled WGS sequence"/>
</dbReference>
<proteinExistence type="predicted"/>
<comment type="caution">
    <text evidence="7">The sequence shown here is derived from an EMBL/GenBank/DDBJ whole genome shotgun (WGS) entry which is preliminary data.</text>
</comment>
<evidence type="ECO:0000313" key="7">
    <source>
        <dbReference type="EMBL" id="MQS11770.1"/>
    </source>
</evidence>
<dbReference type="GO" id="GO:0015658">
    <property type="term" value="F:branched-chain amino acid transmembrane transporter activity"/>
    <property type="evidence" value="ECO:0007669"/>
    <property type="project" value="InterPro"/>
</dbReference>
<dbReference type="GO" id="GO:0005886">
    <property type="term" value="C:plasma membrane"/>
    <property type="evidence" value="ECO:0007669"/>
    <property type="project" value="UniProtKB-SubCell"/>
</dbReference>
<sequence length="643" mass="66769">MTTTSTETTPVIPLPARAAAALTGLGALATAASAALSWTWTSDFPGDLTYTGSPAGLQWLALTAGLLTLVLLLAAQGTPGLRWAAPTRSHNAVLYAAAGALAISLFSVTAISVELGGLANLEPGGWVLGAGGILTVLGALGLPLDRRTHVPLRVLDRRLFLLVPAAPVGWYAAHAIPDDKPVAPVMTALAGGLAIATGAILLVQLGHLANSWLRLGTVERPLTAPRQLPSWAEVLLIVVAFGLGLFAITFGIDTEYGELFTGYLLLAAFIVAALAKSGLLARLRALTVKHRPVTTGAAFAAAASFPFTQTSDQYTSVAANILIFATVALGLNIVVGLAGLLDLGYVAFLGVGAYAAALVSGSPASPIHVQFPFWAAMLTGAAVSMVFGVLIGAPTLRLRGDYLAIVTLGFGEIFRITMLNLNGTTGPKITNGSNGIPRIPDLEIFGFDLGKPHTIAGIELGRFSNYYLLMLLVTALVVLVFARVGNSRIGRAWVAIREDETAAEAMGINGFRLKLLAFALGACLAGLAGTVQAHVSYTVTPDQYTFAEALPPNSAFLLAAVILGGMGTISGPLAGATLLFLIPKKLEFLSDYQLLAFGIALIVLMRVRPEGLIPNRRQQLEFHEAAIPAQPIADTAALTKAGA</sequence>
<feature type="transmembrane region" description="Helical" evidence="6">
    <location>
        <begin position="230"/>
        <end position="250"/>
    </location>
</feature>
<dbReference type="RefSeq" id="WP_153460324.1">
    <property type="nucleotide sequence ID" value="NZ_WBOF01000001.1"/>
</dbReference>
<dbReference type="PANTHER" id="PTHR30482:SF10">
    <property type="entry name" value="HIGH-AFFINITY BRANCHED-CHAIN AMINO ACID TRANSPORT PROTEIN BRAE"/>
    <property type="match status" value="1"/>
</dbReference>
<comment type="subcellular location">
    <subcellularLocation>
        <location evidence="1">Cell membrane</location>
        <topology evidence="1">Multi-pass membrane protein</topology>
    </subcellularLocation>
</comment>